<proteinExistence type="predicted"/>
<dbReference type="InterPro" id="IPR027275">
    <property type="entry name" value="PRC-brl_dom"/>
</dbReference>
<organism evidence="3 4">
    <name type="scientific">Candidatus Magasanikbacteria bacterium RIFOXYB1_FULL_40_15</name>
    <dbReference type="NCBI Taxonomy" id="1798697"/>
    <lineage>
        <taxon>Bacteria</taxon>
        <taxon>Candidatus Magasanikiibacteriota</taxon>
    </lineage>
</organism>
<dbReference type="AlphaFoldDB" id="A0A1F6NJ87"/>
<reference evidence="3 4" key="1">
    <citation type="journal article" date="2016" name="Nat. Commun.">
        <title>Thousands of microbial genomes shed light on interconnected biogeochemical processes in an aquifer system.</title>
        <authorList>
            <person name="Anantharaman K."/>
            <person name="Brown C.T."/>
            <person name="Hug L.A."/>
            <person name="Sharon I."/>
            <person name="Castelle C.J."/>
            <person name="Probst A.J."/>
            <person name="Thomas B.C."/>
            <person name="Singh A."/>
            <person name="Wilkins M.J."/>
            <person name="Karaoz U."/>
            <person name="Brodie E.L."/>
            <person name="Williams K.H."/>
            <person name="Hubbard S.S."/>
            <person name="Banfield J.F."/>
        </authorList>
    </citation>
    <scope>NUCLEOTIDE SEQUENCE [LARGE SCALE GENOMIC DNA]</scope>
</reference>
<dbReference type="STRING" id="1798697.A2373_00710"/>
<feature type="domain" description="PRC-barrel" evidence="2">
    <location>
        <begin position="4"/>
        <end position="70"/>
    </location>
</feature>
<dbReference type="Gene3D" id="2.30.30.240">
    <property type="entry name" value="PRC-barrel domain"/>
    <property type="match status" value="1"/>
</dbReference>
<sequence length="97" mass="11151">MQTSYHKIKNKLVETKSGTKLGKVCNILIDTESDFITHYEVKTKLLSGKNLLISRDQIIKHEPDKIIVDDNIKQEDNEENEQAKNITPEPVAMRETN</sequence>
<dbReference type="InterPro" id="IPR011033">
    <property type="entry name" value="PRC_barrel-like_sf"/>
</dbReference>
<dbReference type="Pfam" id="PF05239">
    <property type="entry name" value="PRC"/>
    <property type="match status" value="1"/>
</dbReference>
<protein>
    <recommendedName>
        <fullName evidence="2">PRC-barrel domain-containing protein</fullName>
    </recommendedName>
</protein>
<dbReference type="Proteomes" id="UP000176300">
    <property type="component" value="Unassembled WGS sequence"/>
</dbReference>
<feature type="region of interest" description="Disordered" evidence="1">
    <location>
        <begin position="73"/>
        <end position="97"/>
    </location>
</feature>
<name>A0A1F6NJ87_9BACT</name>
<dbReference type="SUPFAM" id="SSF50346">
    <property type="entry name" value="PRC-barrel domain"/>
    <property type="match status" value="1"/>
</dbReference>
<evidence type="ECO:0000259" key="2">
    <source>
        <dbReference type="Pfam" id="PF05239"/>
    </source>
</evidence>
<dbReference type="EMBL" id="MFQS01000008">
    <property type="protein sequence ID" value="OGH83898.1"/>
    <property type="molecule type" value="Genomic_DNA"/>
</dbReference>
<comment type="caution">
    <text evidence="3">The sequence shown here is derived from an EMBL/GenBank/DDBJ whole genome shotgun (WGS) entry which is preliminary data.</text>
</comment>
<accession>A0A1F6NJ87</accession>
<evidence type="ECO:0000313" key="3">
    <source>
        <dbReference type="EMBL" id="OGH83898.1"/>
    </source>
</evidence>
<gene>
    <name evidence="3" type="ORF">A2373_00710</name>
</gene>
<evidence type="ECO:0000313" key="4">
    <source>
        <dbReference type="Proteomes" id="UP000176300"/>
    </source>
</evidence>
<evidence type="ECO:0000256" key="1">
    <source>
        <dbReference type="SAM" id="MobiDB-lite"/>
    </source>
</evidence>